<dbReference type="RefSeq" id="WP_210657371.1">
    <property type="nucleotide sequence ID" value="NZ_JAGKSP010000002.1"/>
</dbReference>
<gene>
    <name evidence="2" type="ORF">I8J30_09160</name>
</gene>
<name>A0ABS5CA53_9BACL</name>
<feature type="transmembrane region" description="Helical" evidence="1">
    <location>
        <begin position="7"/>
        <end position="27"/>
    </location>
</feature>
<keyword evidence="1" id="KW-1133">Transmembrane helix</keyword>
<organism evidence="2 3">
    <name type="scientific">Paenibacillus lignilyticus</name>
    <dbReference type="NCBI Taxonomy" id="1172615"/>
    <lineage>
        <taxon>Bacteria</taxon>
        <taxon>Bacillati</taxon>
        <taxon>Bacillota</taxon>
        <taxon>Bacilli</taxon>
        <taxon>Bacillales</taxon>
        <taxon>Paenibacillaceae</taxon>
        <taxon>Paenibacillus</taxon>
    </lineage>
</organism>
<protein>
    <submittedName>
        <fullName evidence="2">Uncharacterized protein</fullName>
    </submittedName>
</protein>
<evidence type="ECO:0000256" key="1">
    <source>
        <dbReference type="SAM" id="Phobius"/>
    </source>
</evidence>
<evidence type="ECO:0000313" key="3">
    <source>
        <dbReference type="Proteomes" id="UP000673394"/>
    </source>
</evidence>
<evidence type="ECO:0000313" key="2">
    <source>
        <dbReference type="EMBL" id="MBP3962867.1"/>
    </source>
</evidence>
<dbReference type="EMBL" id="JAGKSP010000002">
    <property type="protein sequence ID" value="MBP3962867.1"/>
    <property type="molecule type" value="Genomic_DNA"/>
</dbReference>
<keyword evidence="1" id="KW-0472">Membrane</keyword>
<sequence length="80" mass="9076">MFKLKEIMVGLIISALIPILLLVFLNYNSTTVVENADGSVTQTATWVSFSVTSYLFTVVCMLILYMIISTAIKLLRKKWR</sequence>
<reference evidence="2 3" key="1">
    <citation type="submission" date="2021-04" db="EMBL/GenBank/DDBJ databases">
        <title>Paenibacillus sp. DLE-14 whole genome sequence.</title>
        <authorList>
            <person name="Ham Y.J."/>
        </authorList>
    </citation>
    <scope>NUCLEOTIDE SEQUENCE [LARGE SCALE GENOMIC DNA]</scope>
    <source>
        <strain evidence="2 3">DLE-14</strain>
    </source>
</reference>
<feature type="transmembrane region" description="Helical" evidence="1">
    <location>
        <begin position="47"/>
        <end position="68"/>
    </location>
</feature>
<accession>A0ABS5CA53</accession>
<dbReference type="Proteomes" id="UP000673394">
    <property type="component" value="Unassembled WGS sequence"/>
</dbReference>
<comment type="caution">
    <text evidence="2">The sequence shown here is derived from an EMBL/GenBank/DDBJ whole genome shotgun (WGS) entry which is preliminary data.</text>
</comment>
<keyword evidence="1" id="KW-0812">Transmembrane</keyword>
<keyword evidence="3" id="KW-1185">Reference proteome</keyword>
<proteinExistence type="predicted"/>